<dbReference type="InterPro" id="IPR016181">
    <property type="entry name" value="Acyl_CoA_acyltransferase"/>
</dbReference>
<keyword evidence="3" id="KW-1185">Reference proteome</keyword>
<dbReference type="SUPFAM" id="SSF55729">
    <property type="entry name" value="Acyl-CoA N-acyltransferases (Nat)"/>
    <property type="match status" value="1"/>
</dbReference>
<dbReference type="Proteomes" id="UP000036932">
    <property type="component" value="Unassembled WGS sequence"/>
</dbReference>
<dbReference type="GO" id="GO:0016747">
    <property type="term" value="F:acyltransferase activity, transferring groups other than amino-acyl groups"/>
    <property type="evidence" value="ECO:0007669"/>
    <property type="project" value="InterPro"/>
</dbReference>
<keyword evidence="2" id="KW-0808">Transferase</keyword>
<dbReference type="InterPro" id="IPR000182">
    <property type="entry name" value="GNAT_dom"/>
</dbReference>
<proteinExistence type="predicted"/>
<feature type="domain" description="N-acetyltransferase" evidence="1">
    <location>
        <begin position="13"/>
        <end position="141"/>
    </location>
</feature>
<evidence type="ECO:0000313" key="2">
    <source>
        <dbReference type="EMBL" id="KOR88129.1"/>
    </source>
</evidence>
<dbReference type="Gene3D" id="3.40.630.30">
    <property type="match status" value="1"/>
</dbReference>
<organism evidence="2 3">
    <name type="scientific">Paenibacillus solani</name>
    <dbReference type="NCBI Taxonomy" id="1705565"/>
    <lineage>
        <taxon>Bacteria</taxon>
        <taxon>Bacillati</taxon>
        <taxon>Bacillota</taxon>
        <taxon>Bacilli</taxon>
        <taxon>Bacillales</taxon>
        <taxon>Paenibacillaceae</taxon>
        <taxon>Paenibacillus</taxon>
    </lineage>
</organism>
<evidence type="ECO:0000259" key="1">
    <source>
        <dbReference type="Pfam" id="PF13302"/>
    </source>
</evidence>
<protein>
    <submittedName>
        <fullName evidence="2">GNAT family acetyltransferase</fullName>
    </submittedName>
</protein>
<reference evidence="3" key="1">
    <citation type="submission" date="2015-08" db="EMBL/GenBank/DDBJ databases">
        <title>Genome sequencing project for genomic taxonomy and phylogenomics of Bacillus-like bacteria.</title>
        <authorList>
            <person name="Liu B."/>
            <person name="Wang J."/>
            <person name="Zhu Y."/>
            <person name="Liu G."/>
            <person name="Chen Q."/>
            <person name="Chen Z."/>
            <person name="Lan J."/>
            <person name="Che J."/>
            <person name="Ge C."/>
            <person name="Shi H."/>
            <person name="Pan Z."/>
            <person name="Liu X."/>
        </authorList>
    </citation>
    <scope>NUCLEOTIDE SEQUENCE [LARGE SCALE GENOMIC DNA]</scope>
    <source>
        <strain evidence="3">FJAT-22460</strain>
    </source>
</reference>
<sequence length="194" mass="22177">MKHNITVERFGIRLRPITIDDAAFIFKLRRSPELSKYIGEIDSRYSVHESWLKQYFHKEGDYYFCIELLSGVRIGTIAIYDIDGQAGNWGRWIISDSIPAAPASVWLIFHVAFDILGLSSVFSNTVIDNASVVSFHDNCGLPRTGIEHNGLTIRGVSYDMVIHTAKKENWPMIQQRLEKPAILAERLLRENPEE</sequence>
<name>A0A0M1P230_9BACL</name>
<dbReference type="EMBL" id="LIUT01000001">
    <property type="protein sequence ID" value="KOR88129.1"/>
    <property type="molecule type" value="Genomic_DNA"/>
</dbReference>
<accession>A0A0M1P230</accession>
<evidence type="ECO:0000313" key="3">
    <source>
        <dbReference type="Proteomes" id="UP000036932"/>
    </source>
</evidence>
<comment type="caution">
    <text evidence="2">The sequence shown here is derived from an EMBL/GenBank/DDBJ whole genome shotgun (WGS) entry which is preliminary data.</text>
</comment>
<dbReference type="RefSeq" id="WP_054401224.1">
    <property type="nucleotide sequence ID" value="NZ_LIUT01000001.1"/>
</dbReference>
<dbReference type="OrthoDB" id="2049878at2"/>
<dbReference type="Pfam" id="PF13302">
    <property type="entry name" value="Acetyltransf_3"/>
    <property type="match status" value="1"/>
</dbReference>
<dbReference type="AlphaFoldDB" id="A0A0M1P230"/>
<gene>
    <name evidence="2" type="ORF">AM231_02535</name>
</gene>
<dbReference type="PATRIC" id="fig|1705565.3.peg.2378"/>